<feature type="signal peptide" evidence="2">
    <location>
        <begin position="1"/>
        <end position="22"/>
    </location>
</feature>
<dbReference type="PROSITE" id="PS51257">
    <property type="entry name" value="PROKAR_LIPOPROTEIN"/>
    <property type="match status" value="1"/>
</dbReference>
<dbReference type="GO" id="GO:0016020">
    <property type="term" value="C:membrane"/>
    <property type="evidence" value="ECO:0007669"/>
    <property type="project" value="InterPro"/>
</dbReference>
<dbReference type="RefSeq" id="WP_011077089.1">
    <property type="nucleotide sequence ID" value="NC_004432.1"/>
</dbReference>
<dbReference type="InterPro" id="IPR011653">
    <property type="entry name" value="Lipoprotein_p35"/>
</dbReference>
<dbReference type="HOGENOM" id="CLU_040028_0_0_14"/>
<organism evidence="3 4">
    <name type="scientific">Malacoplasma penetrans (strain HF-2)</name>
    <name type="common">Mycoplasma penetrans</name>
    <dbReference type="NCBI Taxonomy" id="272633"/>
    <lineage>
        <taxon>Bacteria</taxon>
        <taxon>Bacillati</taxon>
        <taxon>Mycoplasmatota</taxon>
        <taxon>Mycoplasmoidales</taxon>
        <taxon>Mycoplasmoidaceae</taxon>
        <taxon>Malacoplasma</taxon>
    </lineage>
</organism>
<reference evidence="3 4" key="1">
    <citation type="journal article" date="2002" name="Nucleic Acids Res.">
        <title>The complete genomic sequence of Mycoplasma penetrans, an intracellular bacterial pathogen in humans.</title>
        <authorList>
            <person name="Sasaki Y."/>
            <person name="Ishikawa J."/>
            <person name="Yamashita A."/>
            <person name="Oshima K."/>
            <person name="Kenri T."/>
            <person name="Furuya K."/>
            <person name="Yoshino C."/>
            <person name="Horino A."/>
            <person name="Shiba T."/>
            <person name="Sasaki T."/>
            <person name="Hattori M."/>
        </authorList>
    </citation>
    <scope>NUCLEOTIDE SEQUENCE [LARGE SCALE GENOMIC DNA]</scope>
    <source>
        <strain evidence="3 4">HF-2</strain>
    </source>
</reference>
<evidence type="ECO:0000256" key="2">
    <source>
        <dbReference type="SAM" id="SignalP"/>
    </source>
</evidence>
<dbReference type="AlphaFoldDB" id="Q8EWE3"/>
<evidence type="ECO:0000313" key="3">
    <source>
        <dbReference type="EMBL" id="BAC44053.1"/>
    </source>
</evidence>
<dbReference type="eggNOG" id="ENOG5031ZBZ">
    <property type="taxonomic scope" value="Bacteria"/>
</dbReference>
<proteinExistence type="predicted"/>
<evidence type="ECO:0000256" key="1">
    <source>
        <dbReference type="SAM" id="MobiDB-lite"/>
    </source>
</evidence>
<name>Q8EWE3_MALP2</name>
<protein>
    <submittedName>
        <fullName evidence="3">P35 lipoprotein homolog</fullName>
    </submittedName>
</protein>
<dbReference type="Proteomes" id="UP000002522">
    <property type="component" value="Chromosome"/>
</dbReference>
<dbReference type="Pfam" id="PF07668">
    <property type="entry name" value="MpPF1"/>
    <property type="match status" value="1"/>
</dbReference>
<keyword evidence="4" id="KW-1185">Reference proteome</keyword>
<dbReference type="InParanoid" id="Q8EWE3"/>
<feature type="compositionally biased region" description="Gly residues" evidence="1">
    <location>
        <begin position="42"/>
        <end position="52"/>
    </location>
</feature>
<feature type="region of interest" description="Disordered" evidence="1">
    <location>
        <begin position="34"/>
        <end position="57"/>
    </location>
</feature>
<feature type="chain" id="PRO_5004305543" evidence="2">
    <location>
        <begin position="23"/>
        <end position="519"/>
    </location>
</feature>
<keyword evidence="2" id="KW-0732">Signal</keyword>
<sequence>MKTKKIKLLKTLALTGAFGIIATVPVIVSSCSTTSDNNGGNNNTGGGSGGGTTQTEKVTPKFKSSINLIGALTDIYNPSEGKNTNTLLGEEIKNNLDSAFENSNELENKNFAVTVKGNFSNSSWGGEQYTNGNWNGVTITDDNKLYYDSESPQIDISSLNDLKNKLSDETTLKEALSKAGVADTEGSTYTIKNRLGLTDNNLIHVNVEGKSSTATTQYDLQIPVSDINLDLSNVDISISGDDVNPVEESVNLNFNIGINSKTTYTAPTETQKLTKKATVDSVMEQLGFKATSTTKNVVRTSITLTQDNGASTTSLVGLDTDKIAESLGIFNTEFKNITLTRVSEWNPYDEVQENQNYLTYRIDITGSPKQGYYFDDGKTEDKTFSFNVNINQQTATFNNGNAGSISQQDIKWLNSNVENPTQQSSLNALKDKLTKHADGSQKDENIQKMLNTISGSLTVLGGLTDAHVKLLKDGSNDYIKASSGGKWQVRITASPNKGFSAVSNSDFSTFKMWVTVTVS</sequence>
<dbReference type="KEGG" id="mpe:MYPE2620"/>
<accession>Q8EWE3</accession>
<dbReference type="EMBL" id="BA000026">
    <property type="protein sequence ID" value="BAC44053.1"/>
    <property type="molecule type" value="Genomic_DNA"/>
</dbReference>
<keyword evidence="3" id="KW-0449">Lipoprotein</keyword>
<evidence type="ECO:0000313" key="4">
    <source>
        <dbReference type="Proteomes" id="UP000002522"/>
    </source>
</evidence>
<gene>
    <name evidence="3" type="ordered locus">MYPE2620</name>
</gene>